<organism evidence="2 3">
    <name type="scientific">Alishewanella agri BL06</name>
    <dbReference type="NCBI Taxonomy" id="1195246"/>
    <lineage>
        <taxon>Bacteria</taxon>
        <taxon>Pseudomonadati</taxon>
        <taxon>Pseudomonadota</taxon>
        <taxon>Gammaproteobacteria</taxon>
        <taxon>Alteromonadales</taxon>
        <taxon>Alteromonadaceae</taxon>
        <taxon>Alishewanella</taxon>
    </lineage>
</organism>
<gene>
    <name evidence="2" type="ORF">AGRI_07040</name>
</gene>
<comment type="caution">
    <text evidence="2">The sequence shown here is derived from an EMBL/GenBank/DDBJ whole genome shotgun (WGS) entry which is preliminary data.</text>
</comment>
<keyword evidence="1" id="KW-1133">Transmembrane helix</keyword>
<evidence type="ECO:0000313" key="3">
    <source>
        <dbReference type="Proteomes" id="UP000035062"/>
    </source>
</evidence>
<evidence type="ECO:0000256" key="1">
    <source>
        <dbReference type="SAM" id="Phobius"/>
    </source>
</evidence>
<dbReference type="STRING" id="1195246.AGRI_07040"/>
<dbReference type="AlphaFoldDB" id="I8UBB3"/>
<keyword evidence="1" id="KW-0472">Membrane</keyword>
<keyword evidence="1" id="KW-0812">Transmembrane</keyword>
<reference evidence="2 3" key="1">
    <citation type="journal article" date="2012" name="J. Bacteriol.">
        <title>Genome Sequence of Pectin-Degrading Alishewanella agri, Isolated from Landfill Soil.</title>
        <authorList>
            <person name="Kim J."/>
            <person name="Jung J."/>
            <person name="Sung J.S."/>
            <person name="Chun J."/>
            <person name="Park W."/>
        </authorList>
    </citation>
    <scope>NUCLEOTIDE SEQUENCE [LARGE SCALE GENOMIC DNA]</scope>
    <source>
        <strain evidence="2 3">BL06</strain>
    </source>
</reference>
<keyword evidence="3" id="KW-1185">Reference proteome</keyword>
<name>I8UBB3_9ALTE</name>
<feature type="transmembrane region" description="Helical" evidence="1">
    <location>
        <begin position="98"/>
        <end position="119"/>
    </location>
</feature>
<evidence type="ECO:0000313" key="2">
    <source>
        <dbReference type="EMBL" id="EIW89223.1"/>
    </source>
</evidence>
<protein>
    <submittedName>
        <fullName evidence="2">Uncharacterized protein</fullName>
    </submittedName>
</protein>
<feature type="transmembrane region" description="Helical" evidence="1">
    <location>
        <begin position="61"/>
        <end position="78"/>
    </location>
</feature>
<dbReference type="Proteomes" id="UP000035062">
    <property type="component" value="Unassembled WGS sequence"/>
</dbReference>
<sequence>MQPNYSDYSLSELQEALSSIDKDAFPSRVSEIETEIEKRKVANPKFLHSVQQKKLGIGGRIFLFAMSLLLLFYGIDALFDSEIAIKNNRTLTLEGNAFLFYCLVILNVGIGLFLLYLSLFGKEKRQHGT</sequence>
<accession>I8UBB3</accession>
<dbReference type="EMBL" id="AKKU01000012">
    <property type="protein sequence ID" value="EIW89223.1"/>
    <property type="molecule type" value="Genomic_DNA"/>
</dbReference>
<proteinExistence type="predicted"/>
<dbReference type="RefSeq" id="WP_008984299.1">
    <property type="nucleotide sequence ID" value="NZ_AKKU01000012.1"/>
</dbReference>